<feature type="transmembrane region" description="Helical" evidence="1">
    <location>
        <begin position="268"/>
        <end position="294"/>
    </location>
</feature>
<dbReference type="PANTHER" id="PTHR34414">
    <property type="entry name" value="HET DOMAIN-CONTAINING PROTEIN-RELATED"/>
    <property type="match status" value="1"/>
</dbReference>
<feature type="transmembrane region" description="Helical" evidence="1">
    <location>
        <begin position="226"/>
        <end position="248"/>
    </location>
</feature>
<reference evidence="2 3" key="1">
    <citation type="submission" date="2016-04" db="EMBL/GenBank/DDBJ databases">
        <title>A degradative enzymes factory behind the ericoid mycorrhizal symbiosis.</title>
        <authorList>
            <consortium name="DOE Joint Genome Institute"/>
            <person name="Martino E."/>
            <person name="Morin E."/>
            <person name="Grelet G."/>
            <person name="Kuo A."/>
            <person name="Kohler A."/>
            <person name="Daghino S."/>
            <person name="Barry K."/>
            <person name="Choi C."/>
            <person name="Cichocki N."/>
            <person name="Clum A."/>
            <person name="Copeland A."/>
            <person name="Hainaut M."/>
            <person name="Haridas S."/>
            <person name="Labutti K."/>
            <person name="Lindquist E."/>
            <person name="Lipzen A."/>
            <person name="Khouja H.-R."/>
            <person name="Murat C."/>
            <person name="Ohm R."/>
            <person name="Olson A."/>
            <person name="Spatafora J."/>
            <person name="Veneault-Fourrey C."/>
            <person name="Henrissat B."/>
            <person name="Grigoriev I."/>
            <person name="Martin F."/>
            <person name="Perotto S."/>
        </authorList>
    </citation>
    <scope>NUCLEOTIDE SEQUENCE [LARGE SCALE GENOMIC DNA]</scope>
    <source>
        <strain evidence="2 3">E</strain>
    </source>
</reference>
<dbReference type="EMBL" id="KZ613846">
    <property type="protein sequence ID" value="PMD57724.1"/>
    <property type="molecule type" value="Genomic_DNA"/>
</dbReference>
<dbReference type="Proteomes" id="UP000235371">
    <property type="component" value="Unassembled WGS sequence"/>
</dbReference>
<dbReference type="Pfam" id="PF20246">
    <property type="entry name" value="DUF6601"/>
    <property type="match status" value="1"/>
</dbReference>
<accession>A0A2J6T3W6</accession>
<evidence type="ECO:0008006" key="4">
    <source>
        <dbReference type="Google" id="ProtNLM"/>
    </source>
</evidence>
<organism evidence="2 3">
    <name type="scientific">Hyaloscypha bicolor E</name>
    <dbReference type="NCBI Taxonomy" id="1095630"/>
    <lineage>
        <taxon>Eukaryota</taxon>
        <taxon>Fungi</taxon>
        <taxon>Dikarya</taxon>
        <taxon>Ascomycota</taxon>
        <taxon>Pezizomycotina</taxon>
        <taxon>Leotiomycetes</taxon>
        <taxon>Helotiales</taxon>
        <taxon>Hyaloscyphaceae</taxon>
        <taxon>Hyaloscypha</taxon>
        <taxon>Hyaloscypha bicolor</taxon>
    </lineage>
</organism>
<dbReference type="AlphaFoldDB" id="A0A2J6T3W6"/>
<dbReference type="GeneID" id="36585174"/>
<evidence type="ECO:0000313" key="2">
    <source>
        <dbReference type="EMBL" id="PMD57724.1"/>
    </source>
</evidence>
<sequence length="306" mass="35772">MPVPFRAKDQLNHDLDASSPWQSNTAQCLPGHPRIRLSDIQSLTSFLETEIYSNDLEQMAPYFWLMSWRRSSNISPLHRQIVKGRDIVVAEDPSLHLVWRSSRIHMKPIPAYLLNYAFWKQYLLDDESPLPGRRRVRILRAALGYIRTYYYLIGHESDYILAQEKHLIPGSVSWTQFCAFTSNFSAIADGEVSDRYTFGELRLHRLNFYCKFILGKFRIHRLPTTYGAYFSRFYAPLLFVFAIFSVILNTLQVELAAESLTSQKWSNLYTISRVVSILTLTVSLGLLLWVFILLSFRFTFEWKYAI</sequence>
<feature type="non-terminal residue" evidence="2">
    <location>
        <position position="306"/>
    </location>
</feature>
<proteinExistence type="predicted"/>
<dbReference type="PANTHER" id="PTHR34414:SF1">
    <property type="entry name" value="SUBTILISIN-LIKE SERINE PROTEASE"/>
    <property type="match status" value="1"/>
</dbReference>
<dbReference type="RefSeq" id="XP_024734628.1">
    <property type="nucleotide sequence ID" value="XM_024877097.1"/>
</dbReference>
<keyword evidence="1" id="KW-0472">Membrane</keyword>
<evidence type="ECO:0000313" key="3">
    <source>
        <dbReference type="Proteomes" id="UP000235371"/>
    </source>
</evidence>
<dbReference type="OrthoDB" id="5086500at2759"/>
<dbReference type="STRING" id="1095630.A0A2J6T3W6"/>
<evidence type="ECO:0000256" key="1">
    <source>
        <dbReference type="SAM" id="Phobius"/>
    </source>
</evidence>
<name>A0A2J6T3W6_9HELO</name>
<gene>
    <name evidence="2" type="ORF">K444DRAFT_565259</name>
</gene>
<dbReference type="InterPro" id="IPR046536">
    <property type="entry name" value="DUF6601"/>
</dbReference>
<keyword evidence="3" id="KW-1185">Reference proteome</keyword>
<keyword evidence="1" id="KW-1133">Transmembrane helix</keyword>
<keyword evidence="1" id="KW-0812">Transmembrane</keyword>
<protein>
    <recommendedName>
        <fullName evidence="4">Subtilisin-like serine protease protein</fullName>
    </recommendedName>
</protein>
<dbReference type="InParanoid" id="A0A2J6T3W6"/>